<dbReference type="PROSITE" id="PS52016">
    <property type="entry name" value="TONB_DEPENDENT_REC_3"/>
    <property type="match status" value="1"/>
</dbReference>
<evidence type="ECO:0000256" key="9">
    <source>
        <dbReference type="RuleBase" id="RU003357"/>
    </source>
</evidence>
<reference evidence="12 13" key="1">
    <citation type="submission" date="2012-02" db="EMBL/GenBank/DDBJ databases">
        <title>The Genome Sequence of Bacteroides fragilis CL07T12C05.</title>
        <authorList>
            <consortium name="The Broad Institute Genome Sequencing Platform"/>
            <person name="Earl A."/>
            <person name="Ward D."/>
            <person name="Feldgarden M."/>
            <person name="Gevers D."/>
            <person name="Zitomersky N.L."/>
            <person name="Coyne M.J."/>
            <person name="Comstock L.E."/>
            <person name="Young S.K."/>
            <person name="Zeng Q."/>
            <person name="Gargeya S."/>
            <person name="Fitzgerald M."/>
            <person name="Haas B."/>
            <person name="Abouelleil A."/>
            <person name="Alvarado L."/>
            <person name="Arachchi H.M."/>
            <person name="Berlin A."/>
            <person name="Chapman S.B."/>
            <person name="Gearin G."/>
            <person name="Goldberg J."/>
            <person name="Griggs A."/>
            <person name="Gujja S."/>
            <person name="Hansen M."/>
            <person name="Heiman D."/>
            <person name="Howarth C."/>
            <person name="Larimer J."/>
            <person name="Lui A."/>
            <person name="MacDonald P.J.P."/>
            <person name="McCowen C."/>
            <person name="Montmayeur A."/>
            <person name="Murphy C."/>
            <person name="Neiman D."/>
            <person name="Pearson M."/>
            <person name="Priest M."/>
            <person name="Roberts A."/>
            <person name="Saif S."/>
            <person name="Shea T."/>
            <person name="Sisk P."/>
            <person name="Stolte C."/>
            <person name="Sykes S."/>
            <person name="Wortman J."/>
            <person name="Nusbaum C."/>
            <person name="Birren B."/>
        </authorList>
    </citation>
    <scope>NUCLEOTIDE SEQUENCE [LARGE SCALE GENOMIC DNA]</scope>
    <source>
        <strain evidence="12 13">CL07T12C05</strain>
    </source>
</reference>
<dbReference type="Pfam" id="PF07715">
    <property type="entry name" value="Plug"/>
    <property type="match status" value="1"/>
</dbReference>
<dbReference type="PATRIC" id="fig|997883.3.peg.4072"/>
<dbReference type="InterPro" id="IPR023996">
    <property type="entry name" value="TonB-dep_OMP_SusC/RagA"/>
</dbReference>
<evidence type="ECO:0000256" key="5">
    <source>
        <dbReference type="ARBA" id="ARBA00023077"/>
    </source>
</evidence>
<dbReference type="InterPro" id="IPR008969">
    <property type="entry name" value="CarboxyPept-like_regulatory"/>
</dbReference>
<evidence type="ECO:0000256" key="2">
    <source>
        <dbReference type="ARBA" id="ARBA00022448"/>
    </source>
</evidence>
<evidence type="ECO:0000256" key="4">
    <source>
        <dbReference type="ARBA" id="ARBA00022692"/>
    </source>
</evidence>
<dbReference type="EMBL" id="AGXN01000022">
    <property type="protein sequence ID" value="EIY91069.1"/>
    <property type="molecule type" value="Genomic_DNA"/>
</dbReference>
<evidence type="ECO:0000259" key="11">
    <source>
        <dbReference type="Pfam" id="PF07715"/>
    </source>
</evidence>
<dbReference type="Proteomes" id="UP000003879">
    <property type="component" value="Unassembled WGS sequence"/>
</dbReference>
<dbReference type="Pfam" id="PF00593">
    <property type="entry name" value="TonB_dep_Rec_b-barrel"/>
    <property type="match status" value="1"/>
</dbReference>
<comment type="subcellular location">
    <subcellularLocation>
        <location evidence="1 8">Cell outer membrane</location>
        <topology evidence="1 8">Multi-pass membrane protein</topology>
    </subcellularLocation>
</comment>
<dbReference type="SUPFAM" id="SSF56935">
    <property type="entry name" value="Porins"/>
    <property type="match status" value="1"/>
</dbReference>
<dbReference type="Gene3D" id="2.40.170.20">
    <property type="entry name" value="TonB-dependent receptor, beta-barrel domain"/>
    <property type="match status" value="1"/>
</dbReference>
<feature type="domain" description="TonB-dependent receptor-like beta-barrel" evidence="10">
    <location>
        <begin position="564"/>
        <end position="1109"/>
    </location>
</feature>
<evidence type="ECO:0000313" key="13">
    <source>
        <dbReference type="Proteomes" id="UP000003879"/>
    </source>
</evidence>
<keyword evidence="2 8" id="KW-0813">Transport</keyword>
<evidence type="ECO:0000256" key="8">
    <source>
        <dbReference type="PROSITE-ProRule" id="PRU01360"/>
    </source>
</evidence>
<evidence type="ECO:0000256" key="7">
    <source>
        <dbReference type="ARBA" id="ARBA00023237"/>
    </source>
</evidence>
<dbReference type="Pfam" id="PF13715">
    <property type="entry name" value="CarbopepD_reg_2"/>
    <property type="match status" value="1"/>
</dbReference>
<organism evidence="12 13">
    <name type="scientific">Bacteroides fragilis CL07T12C05</name>
    <dbReference type="NCBI Taxonomy" id="997883"/>
    <lineage>
        <taxon>Bacteria</taxon>
        <taxon>Pseudomonadati</taxon>
        <taxon>Bacteroidota</taxon>
        <taxon>Bacteroidia</taxon>
        <taxon>Bacteroidales</taxon>
        <taxon>Bacteroidaceae</taxon>
        <taxon>Bacteroides</taxon>
    </lineage>
</organism>
<name>A0A0E2AX74_BACFG</name>
<dbReference type="GO" id="GO:0009279">
    <property type="term" value="C:cell outer membrane"/>
    <property type="evidence" value="ECO:0007669"/>
    <property type="project" value="UniProtKB-SubCell"/>
</dbReference>
<evidence type="ECO:0000256" key="1">
    <source>
        <dbReference type="ARBA" id="ARBA00004571"/>
    </source>
</evidence>
<dbReference type="InterPro" id="IPR000531">
    <property type="entry name" value="Beta-barrel_TonB"/>
</dbReference>
<dbReference type="NCBIfam" id="TIGR04057">
    <property type="entry name" value="SusC_RagA_signa"/>
    <property type="match status" value="1"/>
</dbReference>
<keyword evidence="3 8" id="KW-1134">Transmembrane beta strand</keyword>
<dbReference type="InterPro" id="IPR023997">
    <property type="entry name" value="TonB-dep_OMP_SusC/RagA_CS"/>
</dbReference>
<accession>A0A0E2AX74</accession>
<evidence type="ECO:0000313" key="12">
    <source>
        <dbReference type="EMBL" id="EIY91069.1"/>
    </source>
</evidence>
<dbReference type="Gene3D" id="2.170.130.10">
    <property type="entry name" value="TonB-dependent receptor, plug domain"/>
    <property type="match status" value="1"/>
</dbReference>
<dbReference type="HOGENOM" id="CLU_004317_1_1_10"/>
<feature type="domain" description="TonB-dependent receptor plug" evidence="11">
    <location>
        <begin position="218"/>
        <end position="322"/>
    </location>
</feature>
<dbReference type="InterPro" id="IPR012910">
    <property type="entry name" value="Plug_dom"/>
</dbReference>
<dbReference type="InterPro" id="IPR037066">
    <property type="entry name" value="Plug_dom_sf"/>
</dbReference>
<dbReference type="NCBIfam" id="TIGR04056">
    <property type="entry name" value="OMP_RagA_SusC"/>
    <property type="match status" value="1"/>
</dbReference>
<keyword evidence="6 8" id="KW-0472">Membrane</keyword>
<dbReference type="InterPro" id="IPR036942">
    <property type="entry name" value="Beta-barrel_TonB_sf"/>
</dbReference>
<evidence type="ECO:0000259" key="10">
    <source>
        <dbReference type="Pfam" id="PF00593"/>
    </source>
</evidence>
<dbReference type="Gene3D" id="2.60.40.1120">
    <property type="entry name" value="Carboxypeptidase-like, regulatory domain"/>
    <property type="match status" value="1"/>
</dbReference>
<keyword evidence="7 8" id="KW-0998">Cell outer membrane</keyword>
<protein>
    <submittedName>
        <fullName evidence="12">SusC/RagA family TonB-linked outer membrane protein</fullName>
    </submittedName>
</protein>
<dbReference type="RefSeq" id="WP_005798857.1">
    <property type="nucleotide sequence ID" value="NZ_JH724217.1"/>
</dbReference>
<proteinExistence type="inferred from homology"/>
<dbReference type="InterPro" id="IPR039426">
    <property type="entry name" value="TonB-dep_rcpt-like"/>
</dbReference>
<comment type="similarity">
    <text evidence="8 9">Belongs to the TonB-dependent receptor family.</text>
</comment>
<dbReference type="SUPFAM" id="SSF49464">
    <property type="entry name" value="Carboxypeptidase regulatory domain-like"/>
    <property type="match status" value="1"/>
</dbReference>
<dbReference type="Gene3D" id="3.55.50.30">
    <property type="match status" value="1"/>
</dbReference>
<keyword evidence="4 8" id="KW-0812">Transmembrane</keyword>
<comment type="caution">
    <text evidence="12">The sequence shown here is derived from an EMBL/GenBank/DDBJ whole genome shotgun (WGS) entry which is preliminary data.</text>
</comment>
<gene>
    <name evidence="12" type="ORF">HMPREF1056_03852</name>
</gene>
<keyword evidence="5 9" id="KW-0798">TonB box</keyword>
<sequence length="1145" mass="129190">MKLKIKLRNILSVKIHKIVLLLLALCIYNTAYGQNQRISVYGNNQSLQKVFEQIEEQTQLSITYNQTRLDVNRKIKGNFVDKELSFVMDALLKNTGFTCRYEAEHIVITPVEQKKEKAAAGQATQMKKITGKVTGVTGEPLIGANVLAVGGKQATITNLEGEFSLEVSDNSKLQVTYIGYLPQEVSTNGKTHFVIQLKEDSQLMDEVVVVGFGTQKKVNLTGAVTAVNIQETLGDRPITNVTAALQGVVPGLKIEGTTGTPGDNLSYNIRGTTSINGGGPLVLVNNVPMDINMIDPQDIESVSVLKDAASAAIYGARAAFGVILITTKQGKKDMAPKFNYNNNFSFSKALELPQKAGPLESILAYKEMGWPNDTYVDGKNIPQWETYIRDYMANPSQYPNGYVFDEDGNLFLMRENDMFADMMDNYGFMQNHSFSVSGGSSRTNYRIGLGYTNEDGILITDKDRYERANLSSFLSVEVNKWLTTQLDIRYANSTQNKVEQGGRNGIWGSAMQLPSYQNISPYEEDGIIYPAETSATYIRYGEPRIVKKTDLRALGRIIISPLKNLKITGEYTYNRVTNYNRMYVNQYKYIGMNFTGVLNNTENTRYALTQGFTNYNAINIFANYDFSIGNHHISVMGGFNQEENHAESQWTERKDVLLSNLPSISGATGTTTATDTFNEYALRGLFYRVNYSYKDRYMLEANGRYDGTSRFPKNNRFGFFPSFSAGWRISEEPFMTATRDVLSNFKFRASWGSIGNQIILLADGSPDNYPYIPEMAPGLTNWLVDGQRPTTLSTPPMVSSAFTWEKVYTLDFGVDFGFFDNRLNGTFDWYRRDTKGMLAPGMDLPWVVGVAAAKQNAANLKTYGWELELNWRDRIKDFNYRIGFNLYDSQSEITKFNNETNLLGTYRKGQKIGEIWGYVTDRFYREDDFNADGTLKEGIPIPKGVGKVYPGDILYKNFDDDASTIWSGKGTADDPGDQRIIGNSTPRFHYGINAGLSWKGFDLSVFLRGVGKRDFWRTDQIAWPTGTWGSLFKETLDFWTPEHTDAYFPRVYANNGVNTASNRWKQTKYLANAAYLKLQNITLSYTLPKTWAKQICFDEVKVFFSGENLHTWDHLPEGLESDMLSKGAWEYPFMKKFSLGFNVTF</sequence>
<evidence type="ECO:0000256" key="3">
    <source>
        <dbReference type="ARBA" id="ARBA00022452"/>
    </source>
</evidence>
<evidence type="ECO:0000256" key="6">
    <source>
        <dbReference type="ARBA" id="ARBA00023136"/>
    </source>
</evidence>
<dbReference type="AlphaFoldDB" id="A0A0E2AX74"/>